<dbReference type="EMBL" id="SMTL01000006">
    <property type="protein sequence ID" value="TDK31727.1"/>
    <property type="molecule type" value="Genomic_DNA"/>
</dbReference>
<comment type="caution">
    <text evidence="1">The sequence shown here is derived from an EMBL/GenBank/DDBJ whole genome shotgun (WGS) entry which is preliminary data.</text>
</comment>
<dbReference type="RefSeq" id="WP_133317728.1">
    <property type="nucleotide sequence ID" value="NZ_SMTL01000006.1"/>
</dbReference>
<dbReference type="AlphaFoldDB" id="A0A4R5UA79"/>
<reference evidence="1 2" key="1">
    <citation type="submission" date="2019-03" db="EMBL/GenBank/DDBJ databases">
        <title>Rhizobium sp. nov., an bacterium isolated from biocrust in Mu Us Desert.</title>
        <authorList>
            <person name="Lixiong L."/>
        </authorList>
    </citation>
    <scope>NUCLEOTIDE SEQUENCE [LARGE SCALE GENOMIC DNA]</scope>
    <source>
        <strain evidence="1 2">SPY-1</strain>
    </source>
</reference>
<evidence type="ECO:0000313" key="2">
    <source>
        <dbReference type="Proteomes" id="UP000295238"/>
    </source>
</evidence>
<keyword evidence="2" id="KW-1185">Reference proteome</keyword>
<gene>
    <name evidence="1" type="ORF">E2F50_18810</name>
</gene>
<proteinExistence type="predicted"/>
<dbReference type="OrthoDB" id="8377452at2"/>
<dbReference type="Proteomes" id="UP000295238">
    <property type="component" value="Unassembled WGS sequence"/>
</dbReference>
<accession>A0A4R5UA79</accession>
<sequence>MARMNRAINPMWINMYVVAVLDNGEQRTFLSEELKILDRIVYATICGKQKQFVLADVVDIVPVDEGPKHSKVLQPPRRVQ</sequence>
<protein>
    <submittedName>
        <fullName evidence="1">Uncharacterized protein</fullName>
    </submittedName>
</protein>
<evidence type="ECO:0000313" key="1">
    <source>
        <dbReference type="EMBL" id="TDK31727.1"/>
    </source>
</evidence>
<name>A0A4R5UA79_9HYPH</name>
<organism evidence="1 2">
    <name type="scientific">Rhizobium deserti</name>
    <dbReference type="NCBI Taxonomy" id="2547961"/>
    <lineage>
        <taxon>Bacteria</taxon>
        <taxon>Pseudomonadati</taxon>
        <taxon>Pseudomonadota</taxon>
        <taxon>Alphaproteobacteria</taxon>
        <taxon>Hyphomicrobiales</taxon>
        <taxon>Rhizobiaceae</taxon>
        <taxon>Rhizobium/Agrobacterium group</taxon>
        <taxon>Rhizobium</taxon>
    </lineage>
</organism>